<evidence type="ECO:0000313" key="1">
    <source>
        <dbReference type="EMBL" id="KAK9323571.1"/>
    </source>
</evidence>
<keyword evidence="1" id="KW-0378">Hydrolase</keyword>
<accession>A0ACC3TS28</accession>
<sequence>MAKNSSKSNKRHPRRLPVDAEAEVEVFVVGSPGTGRYTWIWKWGYNQNLPEFIRNQVANRFQHLPTRKIEVDSDRVSVTVLYNLYFEIKDDGILPKYLLDEFNVYIFCFSVADRASFRTAERYWERLKLEHPSGFVTVLVGLKADLRTDPDTLAALEERNEKVISLEEGQRLASKMGTKYFECSAINYEGIHEPISEAVSLALATNKVKVNTRKDGCCSII</sequence>
<evidence type="ECO:0000313" key="2">
    <source>
        <dbReference type="Proteomes" id="UP001489719"/>
    </source>
</evidence>
<gene>
    <name evidence="1" type="ORF">V1517DRAFT_319739</name>
</gene>
<organism evidence="1 2">
    <name type="scientific">Lipomyces orientalis</name>
    <dbReference type="NCBI Taxonomy" id="1233043"/>
    <lineage>
        <taxon>Eukaryota</taxon>
        <taxon>Fungi</taxon>
        <taxon>Dikarya</taxon>
        <taxon>Ascomycota</taxon>
        <taxon>Saccharomycotina</taxon>
        <taxon>Lipomycetes</taxon>
        <taxon>Lipomycetales</taxon>
        <taxon>Lipomycetaceae</taxon>
        <taxon>Lipomyces</taxon>
    </lineage>
</organism>
<keyword evidence="2" id="KW-1185">Reference proteome</keyword>
<comment type="caution">
    <text evidence="1">The sequence shown here is derived from an EMBL/GenBank/DDBJ whole genome shotgun (WGS) entry which is preliminary data.</text>
</comment>
<dbReference type="EMBL" id="MU970059">
    <property type="protein sequence ID" value="KAK9323571.1"/>
    <property type="molecule type" value="Genomic_DNA"/>
</dbReference>
<dbReference type="Proteomes" id="UP001489719">
    <property type="component" value="Unassembled WGS sequence"/>
</dbReference>
<name>A0ACC3TS28_9ASCO</name>
<reference evidence="2" key="1">
    <citation type="journal article" date="2024" name="Front. Bioeng. Biotechnol.">
        <title>Genome-scale model development and genomic sequencing of the oleaginous clade Lipomyces.</title>
        <authorList>
            <person name="Czajka J.J."/>
            <person name="Han Y."/>
            <person name="Kim J."/>
            <person name="Mondo S.J."/>
            <person name="Hofstad B.A."/>
            <person name="Robles A."/>
            <person name="Haridas S."/>
            <person name="Riley R."/>
            <person name="LaButti K."/>
            <person name="Pangilinan J."/>
            <person name="Andreopoulos W."/>
            <person name="Lipzen A."/>
            <person name="Yan J."/>
            <person name="Wang M."/>
            <person name="Ng V."/>
            <person name="Grigoriev I.V."/>
            <person name="Spatafora J.W."/>
            <person name="Magnuson J.K."/>
            <person name="Baker S.E."/>
            <person name="Pomraning K.R."/>
        </authorList>
    </citation>
    <scope>NUCLEOTIDE SEQUENCE [LARGE SCALE GENOMIC DNA]</scope>
    <source>
        <strain evidence="2">CBS 10300</strain>
    </source>
</reference>
<protein>
    <submittedName>
        <fullName evidence="1">P-loop containing nucleoside triphosphate hydrolase protein</fullName>
    </submittedName>
</protein>
<proteinExistence type="predicted"/>